<proteinExistence type="predicted"/>
<dbReference type="Proteomes" id="UP001732700">
    <property type="component" value="Chromosome 3A"/>
</dbReference>
<name>A0ACD5VDP5_AVESA</name>
<organism evidence="1 2">
    <name type="scientific">Avena sativa</name>
    <name type="common">Oat</name>
    <dbReference type="NCBI Taxonomy" id="4498"/>
    <lineage>
        <taxon>Eukaryota</taxon>
        <taxon>Viridiplantae</taxon>
        <taxon>Streptophyta</taxon>
        <taxon>Embryophyta</taxon>
        <taxon>Tracheophyta</taxon>
        <taxon>Spermatophyta</taxon>
        <taxon>Magnoliopsida</taxon>
        <taxon>Liliopsida</taxon>
        <taxon>Poales</taxon>
        <taxon>Poaceae</taxon>
        <taxon>BOP clade</taxon>
        <taxon>Pooideae</taxon>
        <taxon>Poodae</taxon>
        <taxon>Poeae</taxon>
        <taxon>Poeae Chloroplast Group 1 (Aveneae type)</taxon>
        <taxon>Aveninae</taxon>
        <taxon>Avena</taxon>
    </lineage>
</organism>
<evidence type="ECO:0000313" key="2">
    <source>
        <dbReference type="Proteomes" id="UP001732700"/>
    </source>
</evidence>
<accession>A0ACD5VDP5</accession>
<reference evidence="1" key="1">
    <citation type="submission" date="2021-05" db="EMBL/GenBank/DDBJ databases">
        <authorList>
            <person name="Scholz U."/>
            <person name="Mascher M."/>
            <person name="Fiebig A."/>
        </authorList>
    </citation>
    <scope>NUCLEOTIDE SEQUENCE [LARGE SCALE GENOMIC DNA]</scope>
</reference>
<reference evidence="1" key="2">
    <citation type="submission" date="2025-09" db="UniProtKB">
        <authorList>
            <consortium name="EnsemblPlants"/>
        </authorList>
    </citation>
    <scope>IDENTIFICATION</scope>
</reference>
<sequence length="538" mass="58912">MESESDRKKCARAIGGGASSEEDRLSGLPDDVLHSILGVLPLKHVVRTSALSTRWAPIWLHALAASAVLDFTDRDFVRGQSPAQITAIVGRVLGIHGAAPIDVLRVALSPLNALGPDPDVVVGWIAAALGRGAREVGVDLGRRRVLDEGDGRASLLQLPADLFQVENSLSVLGLGGCSLRHVLPGAAGLAGLASLSLDRVDVTDDALRGVVLECRLLEYVSLRSCHLLVSVRVAGERLRGLEIVGCLAMRDLQVAAPTLESVAFHGDILCSRDYDDVTEPVVFIGKGNTRMPSDAATPELRDAYLSHLGFGGYDELIHEFAYSCFLETVAHARILTLCSVGLLHIEETRMFYELTMDTPNLEEVQLLMDSMGDDDVTRFAGFFGLTEPPLLQRLFVRLPAARDDSHDAVEDAGRGTAATGKDADIVLDYEIALDHLTFIKVVNFHGTTRELRLLRFLLRRAPVMERLVLVTPEEEGAPGDYDLQQNVSLLIKIVQEHVSEIRNAWLWQDAHVTVCRPREDESRRPVHTKYYHDDQALT</sequence>
<dbReference type="EnsemblPlants" id="AVESA.00010b.r2.3AG0425980.1">
    <property type="protein sequence ID" value="AVESA.00010b.r2.3AG0425980.1.CDS"/>
    <property type="gene ID" value="AVESA.00010b.r2.3AG0425980"/>
</dbReference>
<keyword evidence="2" id="KW-1185">Reference proteome</keyword>
<protein>
    <submittedName>
        <fullName evidence="1">Uncharacterized protein</fullName>
    </submittedName>
</protein>
<evidence type="ECO:0000313" key="1">
    <source>
        <dbReference type="EnsemblPlants" id="AVESA.00010b.r2.3AG0425980.1.CDS"/>
    </source>
</evidence>